<dbReference type="AlphaFoldDB" id="A0A0F9XG44"/>
<dbReference type="EMBL" id="JOKZ01000318">
    <property type="protein sequence ID" value="KKO99527.1"/>
    <property type="molecule type" value="Genomic_DNA"/>
</dbReference>
<evidence type="ECO:0000313" key="2">
    <source>
        <dbReference type="Proteomes" id="UP000034112"/>
    </source>
</evidence>
<evidence type="ECO:0000313" key="1">
    <source>
        <dbReference type="EMBL" id="KKO99527.1"/>
    </source>
</evidence>
<dbReference type="Proteomes" id="UP000034112">
    <property type="component" value="Unassembled WGS sequence"/>
</dbReference>
<accession>A0A0F9XG44</accession>
<organism evidence="1 2">
    <name type="scientific">Trichoderma harzianum</name>
    <name type="common">Hypocrea lixii</name>
    <dbReference type="NCBI Taxonomy" id="5544"/>
    <lineage>
        <taxon>Eukaryota</taxon>
        <taxon>Fungi</taxon>
        <taxon>Dikarya</taxon>
        <taxon>Ascomycota</taxon>
        <taxon>Pezizomycotina</taxon>
        <taxon>Sordariomycetes</taxon>
        <taxon>Hypocreomycetidae</taxon>
        <taxon>Hypocreales</taxon>
        <taxon>Hypocreaceae</taxon>
        <taxon>Trichoderma</taxon>
    </lineage>
</organism>
<proteinExistence type="predicted"/>
<reference evidence="2" key="1">
    <citation type="journal article" date="2015" name="Genome Announc.">
        <title>Draft whole-genome sequence of the biocontrol agent Trichoderma harzianum T6776.</title>
        <authorList>
            <person name="Baroncelli R."/>
            <person name="Piaggeschi G."/>
            <person name="Fiorini L."/>
            <person name="Bertolini E."/>
            <person name="Zapparata A."/>
            <person name="Pe M.E."/>
            <person name="Sarrocco S."/>
            <person name="Vannacci G."/>
        </authorList>
    </citation>
    <scope>NUCLEOTIDE SEQUENCE [LARGE SCALE GENOMIC DNA]</scope>
    <source>
        <strain evidence="2">T6776</strain>
    </source>
</reference>
<sequence length="110" mass="12302">MVPRALKQSLEHLIGLGSSGWATLTSILTLEKLVTPRAAFAQPTDALLIRPNEEIHDTPLPAYAVACSIANLRPLVFYIYSSKSTNHFPLAQRRPRRVFQPAQKMPRPEI</sequence>
<name>A0A0F9XG44_TRIHA</name>
<protein>
    <submittedName>
        <fullName evidence="1">Uncharacterized protein</fullName>
    </submittedName>
</protein>
<comment type="caution">
    <text evidence="1">The sequence shown here is derived from an EMBL/GenBank/DDBJ whole genome shotgun (WGS) entry which is preliminary data.</text>
</comment>
<gene>
    <name evidence="1" type="ORF">THAR02_08361</name>
</gene>